<dbReference type="Proteomes" id="UP000001623">
    <property type="component" value="Chromosome"/>
</dbReference>
<sequence>MTTIVETTRIAERPDALWHEIGRFGAVGEWHPLLDKVESEGEREGCRRTAEAKDGSRQTERLFETDAEQHFYRYGIESTTMPVRDYVAEFKVQDNHDGTSTVVWLAEFQPEADEPKATEAIRDFLRTGLNNLAAVHGK</sequence>
<name>F7Y6D2_MESOW</name>
<dbReference type="EMBL" id="CP002279">
    <property type="protein sequence ID" value="AEH90818.1"/>
    <property type="molecule type" value="Genomic_DNA"/>
</dbReference>
<evidence type="ECO:0000313" key="1">
    <source>
        <dbReference type="EMBL" id="AEH90818.1"/>
    </source>
</evidence>
<organism evidence="1 2">
    <name type="scientific">Mesorhizobium opportunistum (strain LMG 24607 / HAMBI 3007 / WSM2075)</name>
    <dbReference type="NCBI Taxonomy" id="536019"/>
    <lineage>
        <taxon>Bacteria</taxon>
        <taxon>Pseudomonadati</taxon>
        <taxon>Pseudomonadota</taxon>
        <taxon>Alphaproteobacteria</taxon>
        <taxon>Hyphomicrobiales</taxon>
        <taxon>Phyllobacteriaceae</taxon>
        <taxon>Mesorhizobium</taxon>
    </lineage>
</organism>
<accession>F7Y6D2</accession>
<dbReference type="PANTHER" id="PTHR39332">
    <property type="entry name" value="BLL4707 PROTEIN"/>
    <property type="match status" value="1"/>
</dbReference>
<dbReference type="Gene3D" id="3.30.530.20">
    <property type="match status" value="1"/>
</dbReference>
<dbReference type="RefSeq" id="WP_013897133.1">
    <property type="nucleotide sequence ID" value="NC_015675.1"/>
</dbReference>
<gene>
    <name evidence="1" type="ordered locus">Mesop_6494</name>
</gene>
<dbReference type="Pfam" id="PF10604">
    <property type="entry name" value="Polyketide_cyc2"/>
    <property type="match status" value="1"/>
</dbReference>
<dbReference type="HOGENOM" id="CLU_106645_0_0_5"/>
<evidence type="ECO:0000313" key="2">
    <source>
        <dbReference type="Proteomes" id="UP000001623"/>
    </source>
</evidence>
<dbReference type="SUPFAM" id="SSF55961">
    <property type="entry name" value="Bet v1-like"/>
    <property type="match status" value="1"/>
</dbReference>
<dbReference type="InterPro" id="IPR019587">
    <property type="entry name" value="Polyketide_cyclase/dehydratase"/>
</dbReference>
<dbReference type="PANTHER" id="PTHR39332:SF7">
    <property type="entry name" value="SRPBCC FAMILY PROTEIN"/>
    <property type="match status" value="1"/>
</dbReference>
<dbReference type="InterPro" id="IPR023393">
    <property type="entry name" value="START-like_dom_sf"/>
</dbReference>
<protein>
    <submittedName>
        <fullName evidence="1">Polyketide cyclase/dehydrase</fullName>
    </submittedName>
</protein>
<proteinExistence type="predicted"/>
<reference evidence="1 2" key="1">
    <citation type="submission" date="2010-10" db="EMBL/GenBank/DDBJ databases">
        <title>Complete sequence of Mesorhizobium opportunistum WSM2075.</title>
        <authorList>
            <consortium name="US DOE Joint Genome Institute"/>
            <person name="Lucas S."/>
            <person name="Copeland A."/>
            <person name="Lapidus A."/>
            <person name="Cheng J.-F."/>
            <person name="Bruce D."/>
            <person name="Goodwin L."/>
            <person name="Pitluck S."/>
            <person name="Chertkov O."/>
            <person name="Misra M."/>
            <person name="Detter J.C."/>
            <person name="Han C."/>
            <person name="Tapia R."/>
            <person name="Land M."/>
            <person name="Hauser L."/>
            <person name="Kyrpides N."/>
            <person name="Ovchinnikova G."/>
            <person name="Mavrommatis K.M."/>
            <person name="Tiwari R.P."/>
            <person name="Howieson J.G."/>
            <person name="O'Hara G.W."/>
            <person name="Nandasena K.G."/>
            <person name="Woyke T."/>
        </authorList>
    </citation>
    <scope>NUCLEOTIDE SEQUENCE [LARGE SCALE GENOMIC DNA]</scope>
    <source>
        <strain evidence="2">LMG 24607 / HAMBI 3007 / WSM2075</strain>
    </source>
</reference>
<dbReference type="eggNOG" id="COG3832">
    <property type="taxonomic scope" value="Bacteria"/>
</dbReference>
<dbReference type="KEGG" id="mop:Mesop_6494"/>
<dbReference type="CDD" id="cd07821">
    <property type="entry name" value="PYR_PYL_RCAR_like"/>
    <property type="match status" value="1"/>
</dbReference>
<dbReference type="STRING" id="536019.Mesop_6494"/>
<dbReference type="AlphaFoldDB" id="F7Y6D2"/>